<reference evidence="1 2" key="1">
    <citation type="submission" date="2020-07" db="EMBL/GenBank/DDBJ databases">
        <title>Genomic Encyclopedia of Type Strains, Phase IV (KMG-V): Genome sequencing to study the core and pangenomes of soil and plant-associated prokaryotes.</title>
        <authorList>
            <person name="Whitman W."/>
        </authorList>
    </citation>
    <scope>NUCLEOTIDE SEQUENCE [LARGE SCALE GENOMIC DNA]</scope>
    <source>
        <strain evidence="1 2">A1</strain>
    </source>
</reference>
<organism evidence="1 2">
    <name type="scientific">Methanococcus maripaludis</name>
    <name type="common">Methanococcus deltae</name>
    <dbReference type="NCBI Taxonomy" id="39152"/>
    <lineage>
        <taxon>Archaea</taxon>
        <taxon>Methanobacteriati</taxon>
        <taxon>Methanobacteriota</taxon>
        <taxon>Methanomada group</taxon>
        <taxon>Methanococci</taxon>
        <taxon>Methanococcales</taxon>
        <taxon>Methanococcaceae</taxon>
        <taxon>Methanococcus</taxon>
    </lineage>
</organism>
<dbReference type="EMBL" id="JACDUH010000002">
    <property type="protein sequence ID" value="MBA2851600.1"/>
    <property type="molecule type" value="Genomic_DNA"/>
</dbReference>
<proteinExistence type="predicted"/>
<dbReference type="RefSeq" id="WP_181501424.1">
    <property type="nucleotide sequence ID" value="NZ_JACDUH010000002.1"/>
</dbReference>
<name>A0A7J9NVA1_METMI</name>
<protein>
    <submittedName>
        <fullName evidence="1">GTP1/Obg family GTP-binding protein</fullName>
    </submittedName>
</protein>
<sequence>MKIEDLFGEIPEKTDAEILYIISKIQEISEEYNMNIDNAFEFYFNLEWQKKEIEKSVKESHEGWNRVLHGSSR</sequence>
<comment type="caution">
    <text evidence="1">The sequence shown here is derived from an EMBL/GenBank/DDBJ whole genome shotgun (WGS) entry which is preliminary data.</text>
</comment>
<accession>A0A7J9NVA1</accession>
<dbReference type="AlphaFoldDB" id="A0A7J9NVA1"/>
<evidence type="ECO:0000313" key="2">
    <source>
        <dbReference type="Proteomes" id="UP000564425"/>
    </source>
</evidence>
<evidence type="ECO:0000313" key="1">
    <source>
        <dbReference type="EMBL" id="MBA2851600.1"/>
    </source>
</evidence>
<dbReference type="Proteomes" id="UP000564425">
    <property type="component" value="Unassembled WGS sequence"/>
</dbReference>
<gene>
    <name evidence="1" type="ORF">HNP86_001753</name>
</gene>